<dbReference type="InParanoid" id="A0A369JV14"/>
<sequence>MSERNTADDRVDVAEMNELRMCWWYGGWWFFTSVLGMVKSLDYLRPMSEIRPDSTMSQMPLTQRQDPGKNGAPSPTCHQLNSFSGGSQGRIMHSIDHKFRRRYRTNTQLDRMRCKVGSVGSIINAVVSLRTSVGQYGSPQWVHVDRHWSVRGGQFTIHGEESAGSARINTANM</sequence>
<protein>
    <submittedName>
        <fullName evidence="3">Uncharacterized protein</fullName>
    </submittedName>
</protein>
<keyword evidence="4" id="KW-1185">Reference proteome</keyword>
<evidence type="ECO:0000313" key="4">
    <source>
        <dbReference type="Proteomes" id="UP000076154"/>
    </source>
</evidence>
<feature type="compositionally biased region" description="Polar residues" evidence="1">
    <location>
        <begin position="54"/>
        <end position="65"/>
    </location>
</feature>
<dbReference type="EMBL" id="LUEZ02000040">
    <property type="protein sequence ID" value="RDB26179.1"/>
    <property type="molecule type" value="Genomic_DNA"/>
</dbReference>
<reference evidence="3" key="1">
    <citation type="submission" date="2018-04" db="EMBL/GenBank/DDBJ databases">
        <title>Whole genome sequencing of Hypsizygus marmoreus.</title>
        <authorList>
            <person name="Choi I.-G."/>
            <person name="Min B."/>
            <person name="Kim J.-G."/>
            <person name="Kim S."/>
            <person name="Oh Y.-L."/>
            <person name="Kong W.-S."/>
            <person name="Park H."/>
            <person name="Jeong J."/>
            <person name="Song E.-S."/>
        </authorList>
    </citation>
    <scope>NUCLEOTIDE SEQUENCE [LARGE SCALE GENOMIC DNA]</scope>
    <source>
        <strain evidence="3">51987-8</strain>
    </source>
</reference>
<comment type="caution">
    <text evidence="3">The sequence shown here is derived from an EMBL/GenBank/DDBJ whole genome shotgun (WGS) entry which is preliminary data.</text>
</comment>
<keyword evidence="2" id="KW-1133">Transmembrane helix</keyword>
<feature type="transmembrane region" description="Helical" evidence="2">
    <location>
        <begin position="23"/>
        <end position="41"/>
    </location>
</feature>
<accession>A0A369JV14</accession>
<dbReference type="AlphaFoldDB" id="A0A369JV14"/>
<evidence type="ECO:0000256" key="1">
    <source>
        <dbReference type="SAM" id="MobiDB-lite"/>
    </source>
</evidence>
<keyword evidence="2" id="KW-0812">Transmembrane</keyword>
<dbReference type="Proteomes" id="UP000076154">
    <property type="component" value="Unassembled WGS sequence"/>
</dbReference>
<organism evidence="3 4">
    <name type="scientific">Hypsizygus marmoreus</name>
    <name type="common">White beech mushroom</name>
    <name type="synonym">Agaricus marmoreus</name>
    <dbReference type="NCBI Taxonomy" id="39966"/>
    <lineage>
        <taxon>Eukaryota</taxon>
        <taxon>Fungi</taxon>
        <taxon>Dikarya</taxon>
        <taxon>Basidiomycota</taxon>
        <taxon>Agaricomycotina</taxon>
        <taxon>Agaricomycetes</taxon>
        <taxon>Agaricomycetidae</taxon>
        <taxon>Agaricales</taxon>
        <taxon>Tricholomatineae</taxon>
        <taxon>Lyophyllaceae</taxon>
        <taxon>Hypsizygus</taxon>
    </lineage>
</organism>
<feature type="region of interest" description="Disordered" evidence="1">
    <location>
        <begin position="54"/>
        <end position="75"/>
    </location>
</feature>
<evidence type="ECO:0000256" key="2">
    <source>
        <dbReference type="SAM" id="Phobius"/>
    </source>
</evidence>
<name>A0A369JV14_HYPMA</name>
<gene>
    <name evidence="3" type="ORF">Hypma_006098</name>
</gene>
<keyword evidence="2" id="KW-0472">Membrane</keyword>
<proteinExistence type="predicted"/>
<evidence type="ECO:0000313" key="3">
    <source>
        <dbReference type="EMBL" id="RDB26179.1"/>
    </source>
</evidence>